<dbReference type="Pfam" id="PF19306">
    <property type="entry name" value="WHD_Lhr"/>
    <property type="match status" value="1"/>
</dbReference>
<dbReference type="PROSITE" id="PS51192">
    <property type="entry name" value="HELICASE_ATP_BIND_1"/>
    <property type="match status" value="1"/>
</dbReference>
<dbReference type="GO" id="GO:0140097">
    <property type="term" value="F:catalytic activity, acting on DNA"/>
    <property type="evidence" value="ECO:0007669"/>
    <property type="project" value="UniProtKB-ARBA"/>
</dbReference>
<dbReference type="GO" id="GO:0003677">
    <property type="term" value="F:DNA binding"/>
    <property type="evidence" value="ECO:0007669"/>
    <property type="project" value="UniProtKB-KW"/>
</dbReference>
<dbReference type="SMART" id="SM00490">
    <property type="entry name" value="HELICc"/>
    <property type="match status" value="1"/>
</dbReference>
<dbReference type="GO" id="GO:0006281">
    <property type="term" value="P:DNA repair"/>
    <property type="evidence" value="ECO:0007669"/>
    <property type="project" value="UniProtKB-KW"/>
</dbReference>
<evidence type="ECO:0000259" key="11">
    <source>
        <dbReference type="PROSITE" id="PS51192"/>
    </source>
</evidence>
<evidence type="ECO:0000256" key="5">
    <source>
        <dbReference type="ARBA" id="ARBA00022840"/>
    </source>
</evidence>
<evidence type="ECO:0000256" key="3">
    <source>
        <dbReference type="ARBA" id="ARBA00022801"/>
    </source>
</evidence>
<keyword evidence="3" id="KW-0378">Hydrolase</keyword>
<dbReference type="PhylomeDB" id="A8AC71"/>
<evidence type="ECO:0000256" key="10">
    <source>
        <dbReference type="PROSITE-ProRule" id="PRU00552"/>
    </source>
</evidence>
<keyword evidence="5" id="KW-0067">ATP-binding</keyword>
<dbReference type="GO" id="GO:0005524">
    <property type="term" value="F:ATP binding"/>
    <property type="evidence" value="ECO:0007669"/>
    <property type="project" value="UniProtKB-KW"/>
</dbReference>
<dbReference type="eggNOG" id="arCOG00557">
    <property type="taxonomic scope" value="Archaea"/>
</dbReference>
<dbReference type="HOGENOM" id="CLU_002025_0_0_2"/>
<feature type="short sequence motif" description="Q motif" evidence="10">
    <location>
        <begin position="1"/>
        <end position="28"/>
    </location>
</feature>
<dbReference type="PANTHER" id="PTHR47962">
    <property type="entry name" value="ATP-DEPENDENT HELICASE LHR-RELATED-RELATED"/>
    <property type="match status" value="1"/>
</dbReference>
<evidence type="ECO:0000256" key="4">
    <source>
        <dbReference type="ARBA" id="ARBA00022806"/>
    </source>
</evidence>
<dbReference type="AlphaFoldDB" id="A8AC71"/>
<dbReference type="PROSITE" id="PS51195">
    <property type="entry name" value="Q_MOTIF"/>
    <property type="match status" value="1"/>
</dbReference>
<evidence type="ECO:0000256" key="6">
    <source>
        <dbReference type="ARBA" id="ARBA00023125"/>
    </source>
</evidence>
<dbReference type="InterPro" id="IPR013701">
    <property type="entry name" value="Lhr-like_DEAD/DEAH_assoc"/>
</dbReference>
<dbReference type="InterPro" id="IPR045628">
    <property type="entry name" value="Lhr_WH_dom"/>
</dbReference>
<dbReference type="OrthoDB" id="33870at2157"/>
<dbReference type="Gene3D" id="3.40.50.300">
    <property type="entry name" value="P-loop containing nucleotide triphosphate hydrolases"/>
    <property type="match status" value="2"/>
</dbReference>
<evidence type="ECO:0000313" key="14">
    <source>
        <dbReference type="EMBL" id="ABU82523.1"/>
    </source>
</evidence>
<feature type="domain" description="Helicase C-terminal" evidence="12">
    <location>
        <begin position="232"/>
        <end position="380"/>
    </location>
</feature>
<dbReference type="Proteomes" id="UP000000262">
    <property type="component" value="Chromosome"/>
</dbReference>
<dbReference type="GO" id="GO:0003724">
    <property type="term" value="F:RNA helicase activity"/>
    <property type="evidence" value="ECO:0007669"/>
    <property type="project" value="InterPro"/>
</dbReference>
<evidence type="ECO:0000256" key="7">
    <source>
        <dbReference type="ARBA" id="ARBA00023204"/>
    </source>
</evidence>
<dbReference type="InterPro" id="IPR011545">
    <property type="entry name" value="DEAD/DEAH_box_helicase_dom"/>
</dbReference>
<sequence length="894" mass="100246">MNAFSLLPKELREALRKKGIRSPTPIQEKAIPIILQGYHTLITAPTGSGKTEAALLPVAARIIQKGSFGGLKALYITPLRALNRDIGIRALELLREAGLNVDVWHGDTPYSRRKKIIEHPPEVLVTTPESLNIILANKEMLKHLNNVEYVIVDELHELIEEKRGAELTVALERLSERARVQRIGVSATISNVNLAKKFLGGGRFVIDVADETVKKPEIKVYVEDSFENMVSKVKEIIKKIDGTVLVFTNTRDTAEVLGKILKEEFGEEVAVHHGSLSKKEREGVERRARKGELKVIVATSSLELGIDIGSVKHVVQFASPRRVTNLVQRVGRAEHKPYESPKGSVVTGLKPYEAFEALVIAKRAERGNLEEIRVHENPLDVLAHQIVGTLVEGPRHKERLFDLVRRAYPFWGLSYQDFEEVFNLLVENKLVSCDGSFCRATKKGEIYYRTTGMIVESKQYKVIVYGTNEVVGTLDEEFVVDLEPGDTFVLGGKVWKFIGMENENVYVERSEGEGPPPSWEGELIPVDRKVAREVGALKRAFDLLIDNYPTDQEGKERLREFLRSVKGPVANDKVVVAEVEGNVIVYNVHGGSKANLALAYALSELARYEFGSASFNTTPYHVILFLPKQADEATAERLFKSLKYQDLEALVRDAVKQSKLYAWRLSKVLVRMGLLNRKSISLDELKKVEKTLRKVYLDLPPGKEAMKEILVEKLDIEGAKEILEKSELVVRRGFSEQSKWALEGAWYSKDVSSSPQAVVKEAVKLRLENREVTMVCLLCGRKWRGKVKNVDIRCSCGSATVVPTFNEKELEEVAEMIAAGKEPDKKLKKLAEEARNRALLLSTYGRDALIALAGRGIGSRTAARLLSDVRAGLKDLIDAIIEAEKTYVRTRRYW</sequence>
<dbReference type="SUPFAM" id="SSF52540">
    <property type="entry name" value="P-loop containing nucleoside triphosphate hydrolases"/>
    <property type="match status" value="1"/>
</dbReference>
<reference evidence="14 15" key="1">
    <citation type="journal article" date="2008" name="Genome Biol.">
        <title>A genomic analysis of the archaeal system Ignicoccus hospitalis-Nanoarchaeum equitans.</title>
        <authorList>
            <person name="Podar M."/>
            <person name="Anderson I."/>
            <person name="Makarova K.S."/>
            <person name="Elkins J.G."/>
            <person name="Ivanova N."/>
            <person name="Wall M.A."/>
            <person name="Lykidis A."/>
            <person name="Mavromatis K."/>
            <person name="Sun H."/>
            <person name="Hudson M.E."/>
            <person name="Chen W."/>
            <person name="Deciu C."/>
            <person name="Hutchison D."/>
            <person name="Eads J.R."/>
            <person name="Anderson A."/>
            <person name="Fernandes F."/>
            <person name="Szeto E."/>
            <person name="Lapidus A."/>
            <person name="Kyrpides N.C."/>
            <person name="Saier M.H.Jr."/>
            <person name="Richardson P.M."/>
            <person name="Rachel R."/>
            <person name="Huber H."/>
            <person name="Eisen J.A."/>
            <person name="Koonin E.V."/>
            <person name="Keller M."/>
            <person name="Stetter K.O."/>
        </authorList>
    </citation>
    <scope>NUCLEOTIDE SEQUENCE [LARGE SCALE GENOMIC DNA]</scope>
    <source>
        <strain evidence="15">KIN4/I / DSM 18386 / JCM 14125</strain>
    </source>
</reference>
<dbReference type="PANTHER" id="PTHR47962:SF5">
    <property type="entry name" value="ATP-DEPENDENT HELICASE LHR-RELATED"/>
    <property type="match status" value="1"/>
</dbReference>
<dbReference type="PIRSF" id="PIRSF037307">
    <property type="entry name" value="Lhr-like_helic_prd"/>
    <property type="match status" value="1"/>
</dbReference>
<gene>
    <name evidence="14" type="ordered locus">Igni_1347</name>
</gene>
<evidence type="ECO:0000256" key="8">
    <source>
        <dbReference type="ARBA" id="ARBA00023235"/>
    </source>
</evidence>
<evidence type="ECO:0000259" key="12">
    <source>
        <dbReference type="PROSITE" id="PS51194"/>
    </source>
</evidence>
<dbReference type="InterPro" id="IPR017170">
    <property type="entry name" value="Lhr-like"/>
</dbReference>
<name>A8AC71_IGNH4</name>
<keyword evidence="4 14" id="KW-0347">Helicase</keyword>
<protein>
    <submittedName>
        <fullName evidence="14">DEAD/DEAH box helicase domain protein</fullName>
    </submittedName>
</protein>
<dbReference type="Pfam" id="PF08494">
    <property type="entry name" value="DEAD_assoc"/>
    <property type="match status" value="1"/>
</dbReference>
<keyword evidence="2" id="KW-0227">DNA damage</keyword>
<keyword evidence="8" id="KW-0413">Isomerase</keyword>
<dbReference type="PROSITE" id="PS51194">
    <property type="entry name" value="HELICASE_CTER"/>
    <property type="match status" value="1"/>
</dbReference>
<dbReference type="STRING" id="453591.Igni_1347"/>
<dbReference type="Pfam" id="PF00271">
    <property type="entry name" value="Helicase_C"/>
    <property type="match status" value="1"/>
</dbReference>
<dbReference type="SMART" id="SM00487">
    <property type="entry name" value="DEXDc"/>
    <property type="match status" value="1"/>
</dbReference>
<dbReference type="GO" id="GO:0016887">
    <property type="term" value="F:ATP hydrolysis activity"/>
    <property type="evidence" value="ECO:0007669"/>
    <property type="project" value="TreeGrafter"/>
</dbReference>
<keyword evidence="7" id="KW-0234">DNA repair</keyword>
<dbReference type="Pfam" id="PF00270">
    <property type="entry name" value="DEAD"/>
    <property type="match status" value="1"/>
</dbReference>
<dbReference type="InterPro" id="IPR014014">
    <property type="entry name" value="RNA_helicase_DEAD_Q_motif"/>
</dbReference>
<evidence type="ECO:0000313" key="15">
    <source>
        <dbReference type="Proteomes" id="UP000000262"/>
    </source>
</evidence>
<dbReference type="KEGG" id="iho:Igni_1347"/>
<dbReference type="GeneID" id="5563125"/>
<feature type="domain" description="DEAD-box RNA helicase Q" evidence="13">
    <location>
        <begin position="1"/>
        <end position="28"/>
    </location>
</feature>
<dbReference type="InterPro" id="IPR014001">
    <property type="entry name" value="Helicase_ATP-bd"/>
</dbReference>
<evidence type="ECO:0000259" key="13">
    <source>
        <dbReference type="PROSITE" id="PS51195"/>
    </source>
</evidence>
<keyword evidence="6" id="KW-0238">DNA-binding</keyword>
<keyword evidence="15" id="KW-1185">Reference proteome</keyword>
<evidence type="ECO:0000256" key="1">
    <source>
        <dbReference type="ARBA" id="ARBA00022741"/>
    </source>
</evidence>
<feature type="domain" description="Helicase ATP-binding" evidence="11">
    <location>
        <begin position="31"/>
        <end position="207"/>
    </location>
</feature>
<keyword evidence="1" id="KW-0547">Nucleotide-binding</keyword>
<evidence type="ECO:0000256" key="2">
    <source>
        <dbReference type="ARBA" id="ARBA00022763"/>
    </source>
</evidence>
<dbReference type="InterPro" id="IPR027417">
    <property type="entry name" value="P-loop_NTPase"/>
</dbReference>
<accession>A8AC71</accession>
<dbReference type="InterPro" id="IPR052511">
    <property type="entry name" value="ATP-dep_Helicase"/>
</dbReference>
<organism evidence="14 15">
    <name type="scientific">Ignicoccus hospitalis (strain KIN4/I / DSM 18386 / JCM 14125)</name>
    <dbReference type="NCBI Taxonomy" id="453591"/>
    <lineage>
        <taxon>Archaea</taxon>
        <taxon>Thermoproteota</taxon>
        <taxon>Thermoprotei</taxon>
        <taxon>Desulfurococcales</taxon>
        <taxon>Desulfurococcaceae</taxon>
        <taxon>Ignicoccus</taxon>
    </lineage>
</organism>
<evidence type="ECO:0000256" key="9">
    <source>
        <dbReference type="ARBA" id="ARBA00093467"/>
    </source>
</evidence>
<proteinExistence type="inferred from homology"/>
<comment type="similarity">
    <text evidence="9">Belongs to the Lhr helicase family. Lhr-Core subfamily.</text>
</comment>
<dbReference type="RefSeq" id="WP_012123487.1">
    <property type="nucleotide sequence ID" value="NC_009776.1"/>
</dbReference>
<dbReference type="InterPro" id="IPR001650">
    <property type="entry name" value="Helicase_C-like"/>
</dbReference>
<dbReference type="EMBL" id="CP000816">
    <property type="protein sequence ID" value="ABU82523.1"/>
    <property type="molecule type" value="Genomic_DNA"/>
</dbReference>